<feature type="region of interest" description="Disordered" evidence="3">
    <location>
        <begin position="122"/>
        <end position="161"/>
    </location>
</feature>
<comment type="caution">
    <text evidence="5">The sequence shown here is derived from an EMBL/GenBank/DDBJ whole genome shotgun (WGS) entry which is preliminary data.</text>
</comment>
<keyword evidence="6" id="KW-1185">Reference proteome</keyword>
<dbReference type="Gene3D" id="3.30.70.330">
    <property type="match status" value="2"/>
</dbReference>
<accession>A0A9Q3EBZ3</accession>
<feature type="compositionally biased region" description="Polar residues" evidence="3">
    <location>
        <begin position="265"/>
        <end position="277"/>
    </location>
</feature>
<evidence type="ECO:0000313" key="6">
    <source>
        <dbReference type="Proteomes" id="UP000765509"/>
    </source>
</evidence>
<dbReference type="PROSITE" id="PS50102">
    <property type="entry name" value="RRM"/>
    <property type="match status" value="1"/>
</dbReference>
<dbReference type="SMART" id="SM00360">
    <property type="entry name" value="RRM"/>
    <property type="match status" value="1"/>
</dbReference>
<dbReference type="EMBL" id="AVOT02025192">
    <property type="protein sequence ID" value="MBW0516335.1"/>
    <property type="molecule type" value="Genomic_DNA"/>
</dbReference>
<feature type="region of interest" description="Disordered" evidence="3">
    <location>
        <begin position="805"/>
        <end position="854"/>
    </location>
</feature>
<dbReference type="OrthoDB" id="431169at2759"/>
<reference evidence="5" key="1">
    <citation type="submission" date="2021-03" db="EMBL/GenBank/DDBJ databases">
        <title>Draft genome sequence of rust myrtle Austropuccinia psidii MF-1, a brazilian biotype.</title>
        <authorList>
            <person name="Quecine M.C."/>
            <person name="Pachon D.M.R."/>
            <person name="Bonatelli M.L."/>
            <person name="Correr F.H."/>
            <person name="Franceschini L.M."/>
            <person name="Leite T.F."/>
            <person name="Margarido G.R.A."/>
            <person name="Almeida C.A."/>
            <person name="Ferrarezi J.A."/>
            <person name="Labate C.A."/>
        </authorList>
    </citation>
    <scope>NUCLEOTIDE SEQUENCE</scope>
    <source>
        <strain evidence="5">MF-1</strain>
    </source>
</reference>
<proteinExistence type="predicted"/>
<feature type="compositionally biased region" description="Basic and acidic residues" evidence="3">
    <location>
        <begin position="354"/>
        <end position="366"/>
    </location>
</feature>
<feature type="compositionally biased region" description="Polar residues" evidence="3">
    <location>
        <begin position="805"/>
        <end position="815"/>
    </location>
</feature>
<feature type="compositionally biased region" description="Polar residues" evidence="3">
    <location>
        <begin position="834"/>
        <end position="854"/>
    </location>
</feature>
<feature type="region of interest" description="Disordered" evidence="3">
    <location>
        <begin position="903"/>
        <end position="923"/>
    </location>
</feature>
<dbReference type="InterPro" id="IPR035979">
    <property type="entry name" value="RBD_domain_sf"/>
</dbReference>
<feature type="compositionally biased region" description="Low complexity" evidence="3">
    <location>
        <begin position="191"/>
        <end position="211"/>
    </location>
</feature>
<evidence type="ECO:0000256" key="1">
    <source>
        <dbReference type="ARBA" id="ARBA00022884"/>
    </source>
</evidence>
<dbReference type="SUPFAM" id="SSF54928">
    <property type="entry name" value="RNA-binding domain, RBD"/>
    <property type="match status" value="1"/>
</dbReference>
<feature type="compositionally biased region" description="Low complexity" evidence="3">
    <location>
        <begin position="242"/>
        <end position="256"/>
    </location>
</feature>
<evidence type="ECO:0000256" key="3">
    <source>
        <dbReference type="SAM" id="MobiDB-lite"/>
    </source>
</evidence>
<dbReference type="GO" id="GO:0003723">
    <property type="term" value="F:RNA binding"/>
    <property type="evidence" value="ECO:0007669"/>
    <property type="project" value="UniProtKB-UniRule"/>
</dbReference>
<feature type="compositionally biased region" description="Low complexity" evidence="3">
    <location>
        <begin position="903"/>
        <end position="921"/>
    </location>
</feature>
<dbReference type="InterPro" id="IPR012677">
    <property type="entry name" value="Nucleotide-bd_a/b_plait_sf"/>
</dbReference>
<feature type="region of interest" description="Disordered" evidence="3">
    <location>
        <begin position="318"/>
        <end position="389"/>
    </location>
</feature>
<keyword evidence="1 2" id="KW-0694">RNA-binding</keyword>
<protein>
    <recommendedName>
        <fullName evidence="4">RRM domain-containing protein</fullName>
    </recommendedName>
</protein>
<dbReference type="AlphaFoldDB" id="A0A9Q3EBZ3"/>
<evidence type="ECO:0000259" key="4">
    <source>
        <dbReference type="PROSITE" id="PS50102"/>
    </source>
</evidence>
<dbReference type="Proteomes" id="UP000765509">
    <property type="component" value="Unassembled WGS sequence"/>
</dbReference>
<feature type="compositionally biased region" description="Low complexity" evidence="3">
    <location>
        <begin position="325"/>
        <end position="342"/>
    </location>
</feature>
<dbReference type="Pfam" id="PF00076">
    <property type="entry name" value="RRM_1"/>
    <property type="match status" value="1"/>
</dbReference>
<gene>
    <name evidence="5" type="ORF">O181_056050</name>
</gene>
<feature type="domain" description="RRM" evidence="4">
    <location>
        <begin position="952"/>
        <end position="1050"/>
    </location>
</feature>
<evidence type="ECO:0000256" key="2">
    <source>
        <dbReference type="PROSITE-ProRule" id="PRU00176"/>
    </source>
</evidence>
<organism evidence="5 6">
    <name type="scientific">Austropuccinia psidii MF-1</name>
    <dbReference type="NCBI Taxonomy" id="1389203"/>
    <lineage>
        <taxon>Eukaryota</taxon>
        <taxon>Fungi</taxon>
        <taxon>Dikarya</taxon>
        <taxon>Basidiomycota</taxon>
        <taxon>Pucciniomycotina</taxon>
        <taxon>Pucciniomycetes</taxon>
        <taxon>Pucciniales</taxon>
        <taxon>Sphaerophragmiaceae</taxon>
        <taxon>Austropuccinia</taxon>
    </lineage>
</organism>
<feature type="region of interest" description="Disordered" evidence="3">
    <location>
        <begin position="448"/>
        <end position="470"/>
    </location>
</feature>
<feature type="compositionally biased region" description="Polar residues" evidence="3">
    <location>
        <begin position="221"/>
        <end position="241"/>
    </location>
</feature>
<feature type="region of interest" description="Disordered" evidence="3">
    <location>
        <begin position="187"/>
        <end position="281"/>
    </location>
</feature>
<feature type="compositionally biased region" description="Low complexity" evidence="3">
    <location>
        <begin position="130"/>
        <end position="150"/>
    </location>
</feature>
<sequence>MSSVLTHSDPISLSASPHSLISTSASLNTSSLTSSGINSRRVNRPCLRSVKTDSKVATQTIPEGEELLGQSPAFSIHPSRQHQQQHSSQALNCPRRLPIINPVTNTSSQSSLCPPLSSIRGLDHDHLLGPRRSSASSSLRNDRSSSSLLSQPAPTPILPSTNNLVFYSSSPTTPWPSISQVDQPIVDPKYSLSSPRPRSSTTPSSASSASLVSIDPLKPSHQLTSNPPSNSQPHFVNSRSNSTPVLPLLLHPSSSPDPLPKRLSHSISSGSTNNQPITLRPRADSYAHGGWKTGWSTGGGTSGPLDYLPNLDSVPNGDRKSWLVPSPTNSHHSLSLLPPSLNDGPQSVIPRSLSHHDLHTFPDSHPSHLTHPRYSPHPQLPPSSSTSSIFTNATATSSLYSEPLPGPHLSNDSLHHSLNLNSLVGSAPSFHPPQRPIYSDQNTQSAIGVCTSSSGFNNPQQQPSSGPRTNTRIEPLVEEISTIFVVGFPDDMNEREFQNMFMFSHGFEAATLKVPASTLAARERDMTAAVVAAAAVANSTVMSPSGVPFGPNPSHRLSNFQPQNTGGVLIDQFGMPLLGIDGFDEFANPISLDPQFRHHHHPLALGAGTSGGSGPLVSGCLAPNLHGIMDLQASVGGLSNRKQIIGFAKFKTRVDALHARDVLSGRKVDAEKGHVLKAEMAKKNLHTKRGLSNEIGSTTHVVSSTQINHSSSIMSPTTVSPQTTNPLLVNDIISYPLSIRSDPINSNHLGLDLKMDSIAANTKLANKEMPSNLQSIEDQELSTNGLLESDLTYWQINKGISNLEVNGPSKSSSCQPEPVNDLVETSEAPCPNDPSRTQNDLGKRTGVNSDWTQNTSPMIEASLGKSLWQKLEEDEESMTLADNTKPLTNGIALEFEGIKVDGASSGSSGSVGSNGSLKGNNTKAINSGSATSWIGSAATRNHYPADQNPAINTLYVGGLPSVIEGSEVVPSGGGLMMMMMRSEELESALRRIFGKVEGFKRLSYKVKNQQPMCFIEFETVEHASRAMEKMYGDKIEGKIPGGIRLAYSRNALGVRSTGSSSCSSVNSCQLAVNNF</sequence>
<dbReference type="PANTHER" id="PTHR10501">
    <property type="entry name" value="U1 SMALL NUCLEAR RIBONUCLEOPROTEIN A/U2 SMALL NUCLEAR RIBONUCLEOPROTEIN B"/>
    <property type="match status" value="1"/>
</dbReference>
<name>A0A9Q3EBZ3_9BASI</name>
<dbReference type="InterPro" id="IPR000504">
    <property type="entry name" value="RRM_dom"/>
</dbReference>
<evidence type="ECO:0000313" key="5">
    <source>
        <dbReference type="EMBL" id="MBW0516335.1"/>
    </source>
</evidence>